<dbReference type="Pfam" id="PF05016">
    <property type="entry name" value="ParE_toxin"/>
    <property type="match status" value="1"/>
</dbReference>
<organism evidence="2 3">
    <name type="scientific">Geoglobus acetivorans</name>
    <dbReference type="NCBI Taxonomy" id="565033"/>
    <lineage>
        <taxon>Archaea</taxon>
        <taxon>Methanobacteriati</taxon>
        <taxon>Methanobacteriota</taxon>
        <taxon>Archaeoglobi</taxon>
        <taxon>Archaeoglobales</taxon>
        <taxon>Archaeoglobaceae</taxon>
        <taxon>Geoglobus</taxon>
    </lineage>
</organism>
<dbReference type="InterPro" id="IPR007712">
    <property type="entry name" value="RelE/ParE_toxin"/>
</dbReference>
<dbReference type="STRING" id="565033.GACE_0975"/>
<accession>A0A0A7GGD7</accession>
<dbReference type="Gene3D" id="3.30.2310.20">
    <property type="entry name" value="RelE-like"/>
    <property type="match status" value="1"/>
</dbReference>
<protein>
    <recommendedName>
        <fullName evidence="4">RelE/StbE replicon stabilization toxin</fullName>
    </recommendedName>
</protein>
<dbReference type="Proteomes" id="UP000030624">
    <property type="component" value="Chromosome"/>
</dbReference>
<dbReference type="SUPFAM" id="SSF143011">
    <property type="entry name" value="RelE-like"/>
    <property type="match status" value="1"/>
</dbReference>
<gene>
    <name evidence="2" type="ORF">GACE_0975</name>
</gene>
<keyword evidence="1" id="KW-1277">Toxin-antitoxin system</keyword>
<dbReference type="KEGG" id="gac:GACE_0975"/>
<dbReference type="HOGENOM" id="CLU_2930062_0_0_2"/>
<evidence type="ECO:0000313" key="3">
    <source>
        <dbReference type="Proteomes" id="UP000030624"/>
    </source>
</evidence>
<name>A0A0A7GGD7_GEOAI</name>
<dbReference type="EMBL" id="CP009552">
    <property type="protein sequence ID" value="AIY90021.1"/>
    <property type="molecule type" value="Genomic_DNA"/>
</dbReference>
<evidence type="ECO:0008006" key="4">
    <source>
        <dbReference type="Google" id="ProtNLM"/>
    </source>
</evidence>
<dbReference type="AlphaFoldDB" id="A0A0A7GGD7"/>
<sequence>MFANNPFSHDVKKLVGTKEPPLFRLRVGEYRIVFWVDWDSKTIYVERIFHRSEGYDAFFE</sequence>
<evidence type="ECO:0000313" key="2">
    <source>
        <dbReference type="EMBL" id="AIY90021.1"/>
    </source>
</evidence>
<evidence type="ECO:0000256" key="1">
    <source>
        <dbReference type="ARBA" id="ARBA00022649"/>
    </source>
</evidence>
<dbReference type="InterPro" id="IPR035093">
    <property type="entry name" value="RelE/ParE_toxin_dom_sf"/>
</dbReference>
<proteinExistence type="predicted"/>
<reference evidence="2 3" key="1">
    <citation type="journal article" date="2015" name="Appl. Environ. Microbiol.">
        <title>The Geoglobus acetivorans genome: Fe(III) reduction, acetate utilization, autotrophic growth, and degradation of aromatic compounds in a hyperthermophilic archaeon.</title>
        <authorList>
            <person name="Mardanov A.V."/>
            <person name="Slododkina G.B."/>
            <person name="Slobodkin A.I."/>
            <person name="Beletsky A.V."/>
            <person name="Gavrilov S.N."/>
            <person name="Kublanov I.V."/>
            <person name="Bonch-Osmolovskaya E.A."/>
            <person name="Skryabin K.G."/>
            <person name="Ravin N.V."/>
        </authorList>
    </citation>
    <scope>NUCLEOTIDE SEQUENCE [LARGE SCALE GENOMIC DNA]</scope>
    <source>
        <strain evidence="2 3">SBH6</strain>
    </source>
</reference>